<dbReference type="Pfam" id="PF03724">
    <property type="entry name" value="META"/>
    <property type="match status" value="1"/>
</dbReference>
<feature type="signal peptide" evidence="1">
    <location>
        <begin position="1"/>
        <end position="27"/>
    </location>
</feature>
<dbReference type="InterPro" id="IPR038670">
    <property type="entry name" value="HslJ-like_sf"/>
</dbReference>
<dbReference type="Proteomes" id="UP000215027">
    <property type="component" value="Chromosome I"/>
</dbReference>
<evidence type="ECO:0000313" key="3">
    <source>
        <dbReference type="EMBL" id="CUS03308.2"/>
    </source>
</evidence>
<keyword evidence="4" id="KW-1185">Reference proteome</keyword>
<dbReference type="Gene3D" id="2.40.128.270">
    <property type="match status" value="1"/>
</dbReference>
<dbReference type="AlphaFoldDB" id="A0A160T303"/>
<sequence>MHQKPSMSRFIFLLLLPTILTACRATADLGETTWALVAYGPADAPIAAEAPAWIHFDDNGRMGGYTGCNGIFGHYSAADGRIDIRDDELAYNTQDCGPASAEGRQDAFFRAYLGDTDYTQTADRLVLALDDGRQVAEFRLEEEE</sequence>
<reference evidence="3" key="1">
    <citation type="submission" date="2016-01" db="EMBL/GenBank/DDBJ databases">
        <authorList>
            <person name="Mcilroy J.S."/>
            <person name="Karst M S."/>
            <person name="Albertsen M."/>
        </authorList>
    </citation>
    <scope>NUCLEOTIDE SEQUENCE</scope>
    <source>
        <strain evidence="3">Cfx-K</strain>
    </source>
</reference>
<accession>A0A160T303</accession>
<name>A0A160T303_9CHLR</name>
<evidence type="ECO:0000259" key="2">
    <source>
        <dbReference type="Pfam" id="PF03724"/>
    </source>
</evidence>
<organism evidence="3 4">
    <name type="scientific">Candidatus Promineifilum breve</name>
    <dbReference type="NCBI Taxonomy" id="1806508"/>
    <lineage>
        <taxon>Bacteria</taxon>
        <taxon>Bacillati</taxon>
        <taxon>Chloroflexota</taxon>
        <taxon>Ardenticatenia</taxon>
        <taxon>Candidatus Promineifilales</taxon>
        <taxon>Candidatus Promineifilaceae</taxon>
        <taxon>Candidatus Promineifilum</taxon>
    </lineage>
</organism>
<evidence type="ECO:0000313" key="4">
    <source>
        <dbReference type="Proteomes" id="UP000215027"/>
    </source>
</evidence>
<dbReference type="InterPro" id="IPR005184">
    <property type="entry name" value="DUF306_Meta_HslJ"/>
</dbReference>
<dbReference type="PROSITE" id="PS51257">
    <property type="entry name" value="PROKAR_LIPOPROTEIN"/>
    <property type="match status" value="1"/>
</dbReference>
<keyword evidence="1" id="KW-0732">Signal</keyword>
<proteinExistence type="predicted"/>
<dbReference type="KEGG" id="pbf:CFX0092_A1430"/>
<protein>
    <recommendedName>
        <fullName evidence="2">DUF306 domain-containing protein</fullName>
    </recommendedName>
</protein>
<dbReference type="EMBL" id="LN890655">
    <property type="protein sequence ID" value="CUS03308.2"/>
    <property type="molecule type" value="Genomic_DNA"/>
</dbReference>
<gene>
    <name evidence="3" type="ORF">CFX0092_A1430</name>
</gene>
<feature type="domain" description="DUF306" evidence="2">
    <location>
        <begin position="27"/>
        <end position="139"/>
    </location>
</feature>
<feature type="chain" id="PRO_5008240551" description="DUF306 domain-containing protein" evidence="1">
    <location>
        <begin position="28"/>
        <end position="144"/>
    </location>
</feature>
<evidence type="ECO:0000256" key="1">
    <source>
        <dbReference type="SAM" id="SignalP"/>
    </source>
</evidence>